<reference evidence="5 6" key="1">
    <citation type="submission" date="2014-04" db="EMBL/GenBank/DDBJ databases">
        <title>Evolutionary Origins and Diversification of the Mycorrhizal Mutualists.</title>
        <authorList>
            <consortium name="DOE Joint Genome Institute"/>
            <consortium name="Mycorrhizal Genomics Consortium"/>
            <person name="Kohler A."/>
            <person name="Kuo A."/>
            <person name="Nagy L.G."/>
            <person name="Floudas D."/>
            <person name="Copeland A."/>
            <person name="Barry K.W."/>
            <person name="Cichocki N."/>
            <person name="Veneault-Fourrey C."/>
            <person name="LaButti K."/>
            <person name="Lindquist E.A."/>
            <person name="Lipzen A."/>
            <person name="Lundell T."/>
            <person name="Morin E."/>
            <person name="Murat C."/>
            <person name="Riley R."/>
            <person name="Ohm R."/>
            <person name="Sun H."/>
            <person name="Tunlid A."/>
            <person name="Henrissat B."/>
            <person name="Grigoriev I.V."/>
            <person name="Hibbett D.S."/>
            <person name="Martin F."/>
        </authorList>
    </citation>
    <scope>NUCLEOTIDE SEQUENCE [LARGE SCALE GENOMIC DNA]</scope>
    <source>
        <strain evidence="5 6">FD-317 M1</strain>
    </source>
</reference>
<proteinExistence type="inferred from homology"/>
<dbReference type="PROSITE" id="PS00624">
    <property type="entry name" value="GMC_OXRED_2"/>
    <property type="match status" value="1"/>
</dbReference>
<dbReference type="HOGENOM" id="CLU_002865_5_1_1"/>
<dbReference type="Gene3D" id="3.30.560.10">
    <property type="entry name" value="Glucose Oxidase, domain 3"/>
    <property type="match status" value="1"/>
</dbReference>
<dbReference type="PANTHER" id="PTHR11552:SF78">
    <property type="entry name" value="GLUCOSE-METHANOL-CHOLINE OXIDOREDUCTASE N-TERMINAL DOMAIN-CONTAINING PROTEIN"/>
    <property type="match status" value="1"/>
</dbReference>
<dbReference type="AlphaFoldDB" id="A0A0D0CGQ1"/>
<accession>A0A0D0CGQ1</accession>
<gene>
    <name evidence="5" type="ORF">GYMLUDRAFT_232266</name>
</gene>
<keyword evidence="3" id="KW-0274">FAD</keyword>
<dbReference type="Proteomes" id="UP000053593">
    <property type="component" value="Unassembled WGS sequence"/>
</dbReference>
<dbReference type="InterPro" id="IPR000172">
    <property type="entry name" value="GMC_OxRdtase_N"/>
</dbReference>
<dbReference type="PIRSF" id="PIRSF000137">
    <property type="entry name" value="Alcohol_oxidase"/>
    <property type="match status" value="1"/>
</dbReference>
<keyword evidence="6" id="KW-1185">Reference proteome</keyword>
<evidence type="ECO:0000259" key="4">
    <source>
        <dbReference type="PROSITE" id="PS00624"/>
    </source>
</evidence>
<evidence type="ECO:0000256" key="1">
    <source>
        <dbReference type="ARBA" id="ARBA00001974"/>
    </source>
</evidence>
<dbReference type="Gene3D" id="3.50.50.60">
    <property type="entry name" value="FAD/NAD(P)-binding domain"/>
    <property type="match status" value="1"/>
</dbReference>
<feature type="binding site" evidence="3">
    <location>
        <position position="235"/>
    </location>
    <ligand>
        <name>FAD</name>
        <dbReference type="ChEBI" id="CHEBI:57692"/>
    </ligand>
</feature>
<dbReference type="EMBL" id="KN834819">
    <property type="protein sequence ID" value="KIK54123.1"/>
    <property type="molecule type" value="Genomic_DNA"/>
</dbReference>
<dbReference type="PANTHER" id="PTHR11552">
    <property type="entry name" value="GLUCOSE-METHANOL-CHOLINE GMC OXIDOREDUCTASE"/>
    <property type="match status" value="1"/>
</dbReference>
<dbReference type="SUPFAM" id="SSF51905">
    <property type="entry name" value="FAD/NAD(P)-binding domain"/>
    <property type="match status" value="1"/>
</dbReference>
<dbReference type="OrthoDB" id="269227at2759"/>
<dbReference type="GO" id="GO:0016614">
    <property type="term" value="F:oxidoreductase activity, acting on CH-OH group of donors"/>
    <property type="evidence" value="ECO:0007669"/>
    <property type="project" value="InterPro"/>
</dbReference>
<organism evidence="5 6">
    <name type="scientific">Collybiopsis luxurians FD-317 M1</name>
    <dbReference type="NCBI Taxonomy" id="944289"/>
    <lineage>
        <taxon>Eukaryota</taxon>
        <taxon>Fungi</taxon>
        <taxon>Dikarya</taxon>
        <taxon>Basidiomycota</taxon>
        <taxon>Agaricomycotina</taxon>
        <taxon>Agaricomycetes</taxon>
        <taxon>Agaricomycetidae</taxon>
        <taxon>Agaricales</taxon>
        <taxon>Marasmiineae</taxon>
        <taxon>Omphalotaceae</taxon>
        <taxon>Collybiopsis</taxon>
        <taxon>Collybiopsis luxurians</taxon>
    </lineage>
</organism>
<dbReference type="GO" id="GO:0050660">
    <property type="term" value="F:flavin adenine dinucleotide binding"/>
    <property type="evidence" value="ECO:0007669"/>
    <property type="project" value="InterPro"/>
</dbReference>
<evidence type="ECO:0000313" key="5">
    <source>
        <dbReference type="EMBL" id="KIK54123.1"/>
    </source>
</evidence>
<feature type="domain" description="Glucose-methanol-choline oxidoreductase N-terminal" evidence="4">
    <location>
        <begin position="280"/>
        <end position="294"/>
    </location>
</feature>
<evidence type="ECO:0000256" key="2">
    <source>
        <dbReference type="ARBA" id="ARBA00010790"/>
    </source>
</evidence>
<name>A0A0D0CGQ1_9AGAR</name>
<keyword evidence="3" id="KW-0285">Flavoprotein</keyword>
<comment type="similarity">
    <text evidence="2">Belongs to the GMC oxidoreductase family.</text>
</comment>
<evidence type="ECO:0000313" key="6">
    <source>
        <dbReference type="Proteomes" id="UP000053593"/>
    </source>
</evidence>
<dbReference type="Pfam" id="PF00732">
    <property type="entry name" value="GMC_oxred_N"/>
    <property type="match status" value="1"/>
</dbReference>
<dbReference type="SUPFAM" id="SSF54373">
    <property type="entry name" value="FAD-linked reductases, C-terminal domain"/>
    <property type="match status" value="1"/>
</dbReference>
<feature type="binding site" evidence="3">
    <location>
        <begin position="544"/>
        <end position="545"/>
    </location>
    <ligand>
        <name>FAD</name>
        <dbReference type="ChEBI" id="CHEBI:57692"/>
    </ligand>
</feature>
<sequence>MASVPTFDVVFAGGGTVACVIAGRLARADPSLRILIIEAGHHTQNVEHHVQPGRYMHNLAQGNTFSHHHAVPSEALGGRSVCVPASRCVGGGSSVNAMMYTRAPASDYDDWEALGNPGWGSKDLIPLARKVETYQVPHGDPAVHGFTGPISVSHGRLVTNIGEEFLQTASQYDKSRRTSTSTNEDTNDFKTVDVYAPWPKYIDSRSGRRSDTAHHFIYNMDSSRHGLHIITNRRVVKVIFENDRAVGVQYAAREGSQPDGESQYLLETAYATHLVVLSSGAFGSPAILERSGIGSTHHLTDIGIQQLVDLPGVGENYNDHNIYMSPYMASEESDSMDGIFSNDEEAIKPYLTEWTNKGSGLLAHNAIDSAIRLRPTPKDLEELGPSFEKIWEEFYIKALDRPIGLLCGFSGNLSMAPNPRGTKVFTMLYCTMYPLAVGYTHVTSGTNPWAPVKFDPGYLKDPADIAVLRWLYKHSRELARRMKSYRGEVLAGHPIFPSATSAASTAVTAEASGPVEADAPEIVYSAEDDKAIEDHIRANVGTTWHSLGTCAMKPRDRGGVVDPRLNVYGVMNLKVADMSIVPLNVGANTYSTALIIGEKAFLIIAEDLGIPAVISGSSAKQ</sequence>
<protein>
    <recommendedName>
        <fullName evidence="4">Glucose-methanol-choline oxidoreductase N-terminal domain-containing protein</fullName>
    </recommendedName>
</protein>
<dbReference type="InterPro" id="IPR007867">
    <property type="entry name" value="GMC_OxRtase_C"/>
</dbReference>
<evidence type="ECO:0000256" key="3">
    <source>
        <dbReference type="PIRSR" id="PIRSR000137-2"/>
    </source>
</evidence>
<comment type="cofactor">
    <cofactor evidence="1 3">
        <name>FAD</name>
        <dbReference type="ChEBI" id="CHEBI:57692"/>
    </cofactor>
</comment>
<dbReference type="InterPro" id="IPR036188">
    <property type="entry name" value="FAD/NAD-bd_sf"/>
</dbReference>
<dbReference type="InterPro" id="IPR012132">
    <property type="entry name" value="GMC_OxRdtase"/>
</dbReference>
<dbReference type="Pfam" id="PF05199">
    <property type="entry name" value="GMC_oxred_C"/>
    <property type="match status" value="1"/>
</dbReference>